<comment type="caution">
    <text evidence="13">The sequence shown here is derived from an EMBL/GenBank/DDBJ whole genome shotgun (WGS) entry which is preliminary data.</text>
</comment>
<feature type="transmembrane region" description="Helical" evidence="10">
    <location>
        <begin position="353"/>
        <end position="376"/>
    </location>
</feature>
<sequence length="457" mass="48911">MTNTSSQSAQVQPMLTHPGLLACTVTIALAGLLFGFDTAVISGTTELLRAEFDLTPLWLGVTVSSALFGTLVGALFAGRPGDRYGSRDCLRALAVLYIVSALGSAIAWDWASLVFFRVIGGLAVGGSSALAPVYISEVAPAKHRGRLVASFQFCVILGILLAYVSNAIISGFDMAPSAEWRWKFGIATLPSLVFMWLLMRIPNSPRWLIAKGRDDEARQALNFIGLPQAQAEAEIREVRGTLDKDSDTEKLSWTRHRKPIMLAILVAAFNQFSGINALLYYLNDIFAAAGGALSPDTQAIIIGIVNMIFTCVGLMLIDRIGRRTLLLIGSAGMTVSLVVAGLAMSGVLPGSMLLVALIVFIAFFAPGSGAVIWVYISEVFPTPVRGRGGAVGASSHWGFNAVIALIFPTIAAVSESIPFYFFAVMMAVQFVVVLAYFPETKGVSLEKMSEKLGVKMR</sequence>
<gene>
    <name evidence="12" type="ORF">D2T30_03510</name>
    <name evidence="13" type="ORF">D2T31_14350</name>
</gene>
<feature type="transmembrane region" description="Helical" evidence="10">
    <location>
        <begin position="114"/>
        <end position="135"/>
    </location>
</feature>
<dbReference type="PROSITE" id="PS50850">
    <property type="entry name" value="MFS"/>
    <property type="match status" value="1"/>
</dbReference>
<dbReference type="InterPro" id="IPR050814">
    <property type="entry name" value="Myo-inositol_Transporter"/>
</dbReference>
<comment type="subcellular location">
    <subcellularLocation>
        <location evidence="1">Cell membrane</location>
        <topology evidence="1">Multi-pass membrane protein</topology>
    </subcellularLocation>
</comment>
<evidence type="ECO:0000259" key="11">
    <source>
        <dbReference type="PROSITE" id="PS50850"/>
    </source>
</evidence>
<feature type="transmembrane region" description="Helical" evidence="10">
    <location>
        <begin position="397"/>
        <end position="413"/>
    </location>
</feature>
<proteinExistence type="inferred from homology"/>
<dbReference type="NCBIfam" id="TIGR00879">
    <property type="entry name" value="SP"/>
    <property type="match status" value="1"/>
</dbReference>
<accession>A0A443K647</accession>
<feature type="transmembrane region" description="Helical" evidence="10">
    <location>
        <begin position="324"/>
        <end position="347"/>
    </location>
</feature>
<dbReference type="GO" id="GO:0022857">
    <property type="term" value="F:transmembrane transporter activity"/>
    <property type="evidence" value="ECO:0007669"/>
    <property type="project" value="InterPro"/>
</dbReference>
<dbReference type="PROSITE" id="PS00216">
    <property type="entry name" value="SUGAR_TRANSPORT_1"/>
    <property type="match status" value="1"/>
</dbReference>
<evidence type="ECO:0000256" key="4">
    <source>
        <dbReference type="ARBA" id="ARBA00022475"/>
    </source>
</evidence>
<dbReference type="Proteomes" id="UP000285295">
    <property type="component" value="Unassembled WGS sequence"/>
</dbReference>
<feature type="transmembrane region" description="Helical" evidence="10">
    <location>
        <begin position="20"/>
        <end position="45"/>
    </location>
</feature>
<evidence type="ECO:0000256" key="10">
    <source>
        <dbReference type="SAM" id="Phobius"/>
    </source>
</evidence>
<dbReference type="InterPro" id="IPR005828">
    <property type="entry name" value="MFS_sugar_transport-like"/>
</dbReference>
<evidence type="ECO:0000256" key="1">
    <source>
        <dbReference type="ARBA" id="ARBA00004651"/>
    </source>
</evidence>
<dbReference type="PRINTS" id="PR00171">
    <property type="entry name" value="SUGRTRNSPORT"/>
</dbReference>
<evidence type="ECO:0000313" key="15">
    <source>
        <dbReference type="Proteomes" id="UP000285295"/>
    </source>
</evidence>
<keyword evidence="8 10" id="KW-0472">Membrane</keyword>
<dbReference type="SUPFAM" id="SSF103473">
    <property type="entry name" value="MFS general substrate transporter"/>
    <property type="match status" value="1"/>
</dbReference>
<evidence type="ECO:0000256" key="8">
    <source>
        <dbReference type="ARBA" id="ARBA00023136"/>
    </source>
</evidence>
<feature type="transmembrane region" description="Helical" evidence="10">
    <location>
        <begin position="57"/>
        <end position="77"/>
    </location>
</feature>
<dbReference type="AlphaFoldDB" id="A0A443K647"/>
<dbReference type="PROSITE" id="PS00217">
    <property type="entry name" value="SUGAR_TRANSPORT_2"/>
    <property type="match status" value="1"/>
</dbReference>
<dbReference type="Pfam" id="PF00083">
    <property type="entry name" value="Sugar_tr"/>
    <property type="match status" value="1"/>
</dbReference>
<evidence type="ECO:0000313" key="14">
    <source>
        <dbReference type="Proteomes" id="UP000284476"/>
    </source>
</evidence>
<dbReference type="OrthoDB" id="5368493at2"/>
<dbReference type="Proteomes" id="UP000284476">
    <property type="component" value="Unassembled WGS sequence"/>
</dbReference>
<feature type="transmembrane region" description="Helical" evidence="10">
    <location>
        <begin position="180"/>
        <end position="199"/>
    </location>
</feature>
<keyword evidence="3 9" id="KW-0813">Transport</keyword>
<evidence type="ECO:0000256" key="9">
    <source>
        <dbReference type="RuleBase" id="RU003346"/>
    </source>
</evidence>
<reference evidence="13 15" key="2">
    <citation type="submission" date="2019-01" db="EMBL/GenBank/DDBJ databases">
        <authorList>
            <person name="Li Y."/>
        </authorList>
    </citation>
    <scope>NUCLEOTIDE SEQUENCE [LARGE SCALE GENOMIC DNA]</scope>
    <source>
        <strain evidence="13 15">D19-10-3-21</strain>
        <strain evidence="12">SK2B-1</strain>
    </source>
</reference>
<reference evidence="14 15" key="1">
    <citation type="submission" date="2019-01" db="EMBL/GenBank/DDBJ databases">
        <title>Sinorhodobacter populi sp. nov. isolated from the symptomatic bark tissue of Populus euramericana canker.</title>
        <authorList>
            <person name="Xu G."/>
        </authorList>
    </citation>
    <scope>NUCLEOTIDE SEQUENCE [LARGE SCALE GENOMIC DNA]</scope>
    <source>
        <strain evidence="13 15">D19-10-3-21</strain>
        <strain evidence="12 14">SK2B-1</strain>
    </source>
</reference>
<feature type="transmembrane region" description="Helical" evidence="10">
    <location>
        <begin position="260"/>
        <end position="279"/>
    </location>
</feature>
<feature type="transmembrane region" description="Helical" evidence="10">
    <location>
        <begin position="147"/>
        <end position="168"/>
    </location>
</feature>
<dbReference type="Gene3D" id="1.20.1250.20">
    <property type="entry name" value="MFS general substrate transporter like domains"/>
    <property type="match status" value="2"/>
</dbReference>
<keyword evidence="7 10" id="KW-1133">Transmembrane helix</keyword>
<comment type="similarity">
    <text evidence="2 9">Belongs to the major facilitator superfamily. Sugar transporter (TC 2.A.1.1) family.</text>
</comment>
<feature type="domain" description="Major facilitator superfamily (MFS) profile" evidence="11">
    <location>
        <begin position="23"/>
        <end position="441"/>
    </location>
</feature>
<keyword evidence="6 10" id="KW-0812">Transmembrane</keyword>
<dbReference type="GO" id="GO:0005886">
    <property type="term" value="C:plasma membrane"/>
    <property type="evidence" value="ECO:0007669"/>
    <property type="project" value="UniProtKB-SubCell"/>
</dbReference>
<feature type="transmembrane region" description="Helical" evidence="10">
    <location>
        <begin position="299"/>
        <end position="317"/>
    </location>
</feature>
<protein>
    <submittedName>
        <fullName evidence="13">Sugar porter family MFS transporter</fullName>
    </submittedName>
</protein>
<evidence type="ECO:0000313" key="12">
    <source>
        <dbReference type="EMBL" id="RWR23526.1"/>
    </source>
</evidence>
<dbReference type="PANTHER" id="PTHR48020:SF12">
    <property type="entry name" value="PROTON MYO-INOSITOL COTRANSPORTER"/>
    <property type="match status" value="1"/>
</dbReference>
<dbReference type="InterPro" id="IPR020846">
    <property type="entry name" value="MFS_dom"/>
</dbReference>
<evidence type="ECO:0000256" key="6">
    <source>
        <dbReference type="ARBA" id="ARBA00022692"/>
    </source>
</evidence>
<feature type="transmembrane region" description="Helical" evidence="10">
    <location>
        <begin position="419"/>
        <end position="437"/>
    </location>
</feature>
<organism evidence="13 15">
    <name type="scientific">Paenirhodobacter populi</name>
    <dbReference type="NCBI Taxonomy" id="2306993"/>
    <lineage>
        <taxon>Bacteria</taxon>
        <taxon>Pseudomonadati</taxon>
        <taxon>Pseudomonadota</taxon>
        <taxon>Alphaproteobacteria</taxon>
        <taxon>Rhodobacterales</taxon>
        <taxon>Rhodobacter group</taxon>
        <taxon>Paenirhodobacter</taxon>
    </lineage>
</organism>
<dbReference type="InterPro" id="IPR036259">
    <property type="entry name" value="MFS_trans_sf"/>
</dbReference>
<accession>A0A443JSS2</accession>
<evidence type="ECO:0000313" key="13">
    <source>
        <dbReference type="EMBL" id="RWR28220.1"/>
    </source>
</evidence>
<evidence type="ECO:0000256" key="7">
    <source>
        <dbReference type="ARBA" id="ARBA00022989"/>
    </source>
</evidence>
<evidence type="ECO:0000256" key="5">
    <source>
        <dbReference type="ARBA" id="ARBA00022597"/>
    </source>
</evidence>
<dbReference type="RefSeq" id="WP_128182733.1">
    <property type="nucleotide sequence ID" value="NZ_JBHRSO010000023.1"/>
</dbReference>
<dbReference type="EMBL" id="SAUX01000016">
    <property type="protein sequence ID" value="RWR28220.1"/>
    <property type="molecule type" value="Genomic_DNA"/>
</dbReference>
<keyword evidence="5" id="KW-0762">Sugar transport</keyword>
<dbReference type="InterPro" id="IPR005829">
    <property type="entry name" value="Sugar_transporter_CS"/>
</dbReference>
<dbReference type="EMBL" id="SAUZ01000003">
    <property type="protein sequence ID" value="RWR23526.1"/>
    <property type="molecule type" value="Genomic_DNA"/>
</dbReference>
<evidence type="ECO:0000256" key="3">
    <source>
        <dbReference type="ARBA" id="ARBA00022448"/>
    </source>
</evidence>
<dbReference type="FunFam" id="1.20.1250.20:FF:000218">
    <property type="entry name" value="facilitated trehalose transporter Tret1"/>
    <property type="match status" value="1"/>
</dbReference>
<feature type="transmembrane region" description="Helical" evidence="10">
    <location>
        <begin position="89"/>
        <end position="108"/>
    </location>
</feature>
<dbReference type="PANTHER" id="PTHR48020">
    <property type="entry name" value="PROTON MYO-INOSITOL COTRANSPORTER"/>
    <property type="match status" value="1"/>
</dbReference>
<name>A0A443K647_9RHOB</name>
<evidence type="ECO:0000256" key="2">
    <source>
        <dbReference type="ARBA" id="ARBA00010992"/>
    </source>
</evidence>
<dbReference type="InterPro" id="IPR003663">
    <property type="entry name" value="Sugar/inositol_transpt"/>
</dbReference>
<keyword evidence="4" id="KW-1003">Cell membrane</keyword>